<gene>
    <name evidence="1" type="ORF">OED52_04150</name>
</gene>
<accession>A0ACD4DI90</accession>
<keyword evidence="1" id="KW-0547">Nucleotide-binding</keyword>
<evidence type="ECO:0000313" key="2">
    <source>
        <dbReference type="Proteomes" id="UP001156484"/>
    </source>
</evidence>
<sequence length="378" mass="40314">MFVRFVSIGYLCYLVLLVPAIVAQAQLTAPWWTPVAVFAIFGSGAALGLESFRSVTRIKRVAAVNALAYPVVVALWFVAWNGAPASPDDSLWFTLFPGVASFAAVAAWRPRWAVVHMLVAVLLAQSANHVVREAPFSSFLAPDLAFALTFCSLFLAAAVVALGTGRTLDDTIATTHATAAAAAAAEARNAERERFDALVHDRVMSTLLAAARRAPQDSLVQQARRAVDEIDELRAGTDIRTRIDAGTVLARLRSAATEVDEDIAFTVRVDPDCDGTPFPPEPVSVTAAAVAEAVRNSLRHAGSNATRTVDVDIAPRRIAVQVVDDGKGFDPDAVDPHRLGLEVSIRGRMRQLDGGRAVVESTPGAGTRVMLSWQEPAA</sequence>
<reference evidence="1" key="1">
    <citation type="submission" date="2022-10" db="EMBL/GenBank/DDBJ databases">
        <title>Rhodococcus ferula Z13 complete genome.</title>
        <authorList>
            <person name="Long X."/>
            <person name="Zang M."/>
        </authorList>
    </citation>
    <scope>NUCLEOTIDE SEQUENCE</scope>
    <source>
        <strain evidence="1">Z13</strain>
    </source>
</reference>
<keyword evidence="1" id="KW-0067">ATP-binding</keyword>
<dbReference type="Proteomes" id="UP001156484">
    <property type="component" value="Chromosome"/>
</dbReference>
<organism evidence="1 2">
    <name type="scientific">Rhodococcus sacchari</name>
    <dbReference type="NCBI Taxonomy" id="2962047"/>
    <lineage>
        <taxon>Bacteria</taxon>
        <taxon>Bacillati</taxon>
        <taxon>Actinomycetota</taxon>
        <taxon>Actinomycetes</taxon>
        <taxon>Mycobacteriales</taxon>
        <taxon>Nocardiaceae</taxon>
        <taxon>Rhodococcus</taxon>
    </lineage>
</organism>
<name>A0ACD4DI90_9NOCA</name>
<dbReference type="EMBL" id="CP107551">
    <property type="protein sequence ID" value="UYP19757.1"/>
    <property type="molecule type" value="Genomic_DNA"/>
</dbReference>
<keyword evidence="2" id="KW-1185">Reference proteome</keyword>
<proteinExistence type="predicted"/>
<protein>
    <submittedName>
        <fullName evidence="1">ATP-binding protein</fullName>
    </submittedName>
</protein>
<evidence type="ECO:0000313" key="1">
    <source>
        <dbReference type="EMBL" id="UYP19757.1"/>
    </source>
</evidence>